<dbReference type="InterPro" id="IPR009057">
    <property type="entry name" value="Homeodomain-like_sf"/>
</dbReference>
<evidence type="ECO:0000256" key="3">
    <source>
        <dbReference type="ARBA" id="ARBA00023163"/>
    </source>
</evidence>
<name>A0ABW0H6Y8_9HYPH</name>
<dbReference type="PRINTS" id="PR00032">
    <property type="entry name" value="HTHARAC"/>
</dbReference>
<dbReference type="SUPFAM" id="SSF46689">
    <property type="entry name" value="Homeodomain-like"/>
    <property type="match status" value="2"/>
</dbReference>
<evidence type="ECO:0000313" key="6">
    <source>
        <dbReference type="Proteomes" id="UP001596104"/>
    </source>
</evidence>
<feature type="domain" description="HTH araC/xylS-type" evidence="4">
    <location>
        <begin position="205"/>
        <end position="303"/>
    </location>
</feature>
<gene>
    <name evidence="5" type="ORF">ACFPPC_04305</name>
</gene>
<accession>A0ABW0H6Y8</accession>
<keyword evidence="6" id="KW-1185">Reference proteome</keyword>
<dbReference type="PANTHER" id="PTHR46796:SF14">
    <property type="entry name" value="TRANSCRIPTIONAL REGULATORY PROTEIN"/>
    <property type="match status" value="1"/>
</dbReference>
<dbReference type="InterPro" id="IPR050204">
    <property type="entry name" value="AraC_XylS_family_regulators"/>
</dbReference>
<dbReference type="Proteomes" id="UP001596104">
    <property type="component" value="Unassembled WGS sequence"/>
</dbReference>
<dbReference type="EMBL" id="JBHSLV010000008">
    <property type="protein sequence ID" value="MFC5391859.1"/>
    <property type="molecule type" value="Genomic_DNA"/>
</dbReference>
<evidence type="ECO:0000256" key="1">
    <source>
        <dbReference type="ARBA" id="ARBA00023015"/>
    </source>
</evidence>
<evidence type="ECO:0000256" key="2">
    <source>
        <dbReference type="ARBA" id="ARBA00023125"/>
    </source>
</evidence>
<reference evidence="6" key="1">
    <citation type="journal article" date="2019" name="Int. J. Syst. Evol. Microbiol.">
        <title>The Global Catalogue of Microorganisms (GCM) 10K type strain sequencing project: providing services to taxonomists for standard genome sequencing and annotation.</title>
        <authorList>
            <consortium name="The Broad Institute Genomics Platform"/>
            <consortium name="The Broad Institute Genome Sequencing Center for Infectious Disease"/>
            <person name="Wu L."/>
            <person name="Ma J."/>
        </authorList>
    </citation>
    <scope>NUCLEOTIDE SEQUENCE [LARGE SCALE GENOMIC DNA]</scope>
    <source>
        <strain evidence="6">CGMCC 1.16326</strain>
    </source>
</reference>
<sequence>MELSTAQDSKGFYGQRIANHFGMEAGLLSGFRVDGQIGLAATRLSCGRRFRERTGPPPEESAFSILYQIEDLDDHACWRGGERQRSGAFLARSVNIVDLREDPQWQFKGRFEALQFYVPSDAVATIAAQHGGRIASSLRWEKDARDEVLWGLSHALLHASLSPGANQLLIDQIAISLLTHFAQAYGGLETDPSARFGQLAAWQLRRAREIMTMRLASDLTIAQVASECRLTPSHFARAFRRSTGVAPQRYLMQLRIAEAKKHLSQQHLPLSDIALMCGFGDQSHFTRVFRQLAGTSPGAWRRNQRELRIGEGGNTPS</sequence>
<dbReference type="InterPro" id="IPR018060">
    <property type="entry name" value="HTH_AraC"/>
</dbReference>
<dbReference type="RefSeq" id="WP_377006627.1">
    <property type="nucleotide sequence ID" value="NZ_JBHSLV010000008.1"/>
</dbReference>
<protein>
    <submittedName>
        <fullName evidence="5">Helix-turn-helix domain-containing protein</fullName>
    </submittedName>
</protein>
<evidence type="ECO:0000313" key="5">
    <source>
        <dbReference type="EMBL" id="MFC5391859.1"/>
    </source>
</evidence>
<dbReference type="InterPro" id="IPR018062">
    <property type="entry name" value="HTH_AraC-typ_CS"/>
</dbReference>
<comment type="caution">
    <text evidence="5">The sequence shown here is derived from an EMBL/GenBank/DDBJ whole genome shotgun (WGS) entry which is preliminary data.</text>
</comment>
<dbReference type="PROSITE" id="PS01124">
    <property type="entry name" value="HTH_ARAC_FAMILY_2"/>
    <property type="match status" value="1"/>
</dbReference>
<keyword evidence="1" id="KW-0805">Transcription regulation</keyword>
<keyword evidence="3" id="KW-0804">Transcription</keyword>
<dbReference type="SMART" id="SM00342">
    <property type="entry name" value="HTH_ARAC"/>
    <property type="match status" value="1"/>
</dbReference>
<evidence type="ECO:0000259" key="4">
    <source>
        <dbReference type="PROSITE" id="PS01124"/>
    </source>
</evidence>
<dbReference type="Gene3D" id="1.10.10.60">
    <property type="entry name" value="Homeodomain-like"/>
    <property type="match status" value="2"/>
</dbReference>
<dbReference type="Pfam" id="PF12833">
    <property type="entry name" value="HTH_18"/>
    <property type="match status" value="1"/>
</dbReference>
<proteinExistence type="predicted"/>
<dbReference type="InterPro" id="IPR020449">
    <property type="entry name" value="Tscrpt_reg_AraC-type_HTH"/>
</dbReference>
<organism evidence="5 6">
    <name type="scientific">Bosea vestrisii</name>
    <dbReference type="NCBI Taxonomy" id="151416"/>
    <lineage>
        <taxon>Bacteria</taxon>
        <taxon>Pseudomonadati</taxon>
        <taxon>Pseudomonadota</taxon>
        <taxon>Alphaproteobacteria</taxon>
        <taxon>Hyphomicrobiales</taxon>
        <taxon>Boseaceae</taxon>
        <taxon>Bosea</taxon>
    </lineage>
</organism>
<dbReference type="PANTHER" id="PTHR46796">
    <property type="entry name" value="HTH-TYPE TRANSCRIPTIONAL ACTIVATOR RHAS-RELATED"/>
    <property type="match status" value="1"/>
</dbReference>
<keyword evidence="2" id="KW-0238">DNA-binding</keyword>
<dbReference type="PROSITE" id="PS00041">
    <property type="entry name" value="HTH_ARAC_FAMILY_1"/>
    <property type="match status" value="1"/>
</dbReference>